<dbReference type="GO" id="GO:0005886">
    <property type="term" value="C:plasma membrane"/>
    <property type="evidence" value="ECO:0007669"/>
    <property type="project" value="UniProtKB-SubCell"/>
</dbReference>
<evidence type="ECO:0000256" key="4">
    <source>
        <dbReference type="ARBA" id="ARBA00022989"/>
    </source>
</evidence>
<organism evidence="10">
    <name type="scientific">marine sediment metagenome</name>
    <dbReference type="NCBI Taxonomy" id="412755"/>
    <lineage>
        <taxon>unclassified sequences</taxon>
        <taxon>metagenomes</taxon>
        <taxon>ecological metagenomes</taxon>
    </lineage>
</organism>
<evidence type="ECO:0000259" key="8">
    <source>
        <dbReference type="Pfam" id="PF02687"/>
    </source>
</evidence>
<evidence type="ECO:0000256" key="3">
    <source>
        <dbReference type="ARBA" id="ARBA00022692"/>
    </source>
</evidence>
<dbReference type="GO" id="GO:0022857">
    <property type="term" value="F:transmembrane transporter activity"/>
    <property type="evidence" value="ECO:0007669"/>
    <property type="project" value="TreeGrafter"/>
</dbReference>
<dbReference type="InterPro" id="IPR003838">
    <property type="entry name" value="ABC3_permease_C"/>
</dbReference>
<gene>
    <name evidence="10" type="ORF">LCGC14_2524140</name>
</gene>
<sequence length="418" mass="45755">MNNIISSLELALNAFKSNKTRTALAILGVTIGISSIIIVFSAGEGIKSLLADQVESFGADVVQAEIKIPSSKKGYAGERQSAMSLLQGAQVTTMKSDDLKDILELPNVADAYGLFMTQEQITYRGEIENTIVWATSASFIDIDQAGVDEGRFFSDAENRSLAQVIVLGSGIKEKLFGDSDPIDRTIRVRNVRFRVIGVMEERGSIMTFNFDDMIYVPVRTLQKRVVGVDYFVNILAKLHNMDFVDETMEEMRGIMRENHNINPPDEIRESIFDTGKDDFRIVSMVEALEAFDQMYSTITLVLLAIVAISLIVGGVGVMNVMYVIVNERTPEIGLRKAVGAKNNDIMLQFLVESVLITLIAGVIGTVMGILISWGVTVGATSAGFSWNFAIPIEAFVTALLFSVVFGIAFGLYPARKAA</sequence>
<evidence type="ECO:0000256" key="7">
    <source>
        <dbReference type="SAM" id="Phobius"/>
    </source>
</evidence>
<dbReference type="EMBL" id="LAZR01040791">
    <property type="protein sequence ID" value="KKL13599.1"/>
    <property type="molecule type" value="Genomic_DNA"/>
</dbReference>
<comment type="similarity">
    <text evidence="6">Belongs to the ABC-4 integral membrane protein family.</text>
</comment>
<keyword evidence="4 7" id="KW-1133">Transmembrane helix</keyword>
<feature type="non-terminal residue" evidence="10">
    <location>
        <position position="418"/>
    </location>
</feature>
<evidence type="ECO:0000256" key="6">
    <source>
        <dbReference type="ARBA" id="ARBA00038076"/>
    </source>
</evidence>
<feature type="domain" description="ABC3 transporter permease C-terminal" evidence="8">
    <location>
        <begin position="304"/>
        <end position="417"/>
    </location>
</feature>
<evidence type="ECO:0008006" key="11">
    <source>
        <dbReference type="Google" id="ProtNLM"/>
    </source>
</evidence>
<reference evidence="10" key="1">
    <citation type="journal article" date="2015" name="Nature">
        <title>Complex archaea that bridge the gap between prokaryotes and eukaryotes.</title>
        <authorList>
            <person name="Spang A."/>
            <person name="Saw J.H."/>
            <person name="Jorgensen S.L."/>
            <person name="Zaremba-Niedzwiedzka K."/>
            <person name="Martijn J."/>
            <person name="Lind A.E."/>
            <person name="van Eijk R."/>
            <person name="Schleper C."/>
            <person name="Guy L."/>
            <person name="Ettema T.J."/>
        </authorList>
    </citation>
    <scope>NUCLEOTIDE SEQUENCE</scope>
</reference>
<evidence type="ECO:0000259" key="9">
    <source>
        <dbReference type="Pfam" id="PF12704"/>
    </source>
</evidence>
<proteinExistence type="inferred from homology"/>
<feature type="domain" description="MacB-like periplasmic core" evidence="9">
    <location>
        <begin position="22"/>
        <end position="252"/>
    </location>
</feature>
<accession>A0A0F9AVJ2</accession>
<dbReference type="PANTHER" id="PTHR30572:SF4">
    <property type="entry name" value="ABC TRANSPORTER PERMEASE YTRF"/>
    <property type="match status" value="1"/>
</dbReference>
<feature type="transmembrane region" description="Helical" evidence="7">
    <location>
        <begin position="346"/>
        <end position="376"/>
    </location>
</feature>
<keyword evidence="3 7" id="KW-0812">Transmembrane</keyword>
<comment type="subcellular location">
    <subcellularLocation>
        <location evidence="1">Cell membrane</location>
        <topology evidence="1">Multi-pass membrane protein</topology>
    </subcellularLocation>
</comment>
<dbReference type="InterPro" id="IPR025857">
    <property type="entry name" value="MacB_PCD"/>
</dbReference>
<evidence type="ECO:0000256" key="2">
    <source>
        <dbReference type="ARBA" id="ARBA00022475"/>
    </source>
</evidence>
<dbReference type="Pfam" id="PF02687">
    <property type="entry name" value="FtsX"/>
    <property type="match status" value="1"/>
</dbReference>
<evidence type="ECO:0000256" key="1">
    <source>
        <dbReference type="ARBA" id="ARBA00004651"/>
    </source>
</evidence>
<dbReference type="InterPro" id="IPR050250">
    <property type="entry name" value="Macrolide_Exporter_MacB"/>
</dbReference>
<keyword evidence="2" id="KW-1003">Cell membrane</keyword>
<dbReference type="Pfam" id="PF12704">
    <property type="entry name" value="MacB_PCD"/>
    <property type="match status" value="1"/>
</dbReference>
<dbReference type="PANTHER" id="PTHR30572">
    <property type="entry name" value="MEMBRANE COMPONENT OF TRANSPORTER-RELATED"/>
    <property type="match status" value="1"/>
</dbReference>
<feature type="transmembrane region" description="Helical" evidence="7">
    <location>
        <begin position="388"/>
        <end position="412"/>
    </location>
</feature>
<name>A0A0F9AVJ2_9ZZZZ</name>
<feature type="transmembrane region" description="Helical" evidence="7">
    <location>
        <begin position="300"/>
        <end position="325"/>
    </location>
</feature>
<feature type="transmembrane region" description="Helical" evidence="7">
    <location>
        <begin position="23"/>
        <end position="43"/>
    </location>
</feature>
<evidence type="ECO:0000256" key="5">
    <source>
        <dbReference type="ARBA" id="ARBA00023136"/>
    </source>
</evidence>
<dbReference type="AlphaFoldDB" id="A0A0F9AVJ2"/>
<protein>
    <recommendedName>
        <fullName evidence="11">ABC3 transporter permease protein domain-containing protein</fullName>
    </recommendedName>
</protein>
<comment type="caution">
    <text evidence="10">The sequence shown here is derived from an EMBL/GenBank/DDBJ whole genome shotgun (WGS) entry which is preliminary data.</text>
</comment>
<evidence type="ECO:0000313" key="10">
    <source>
        <dbReference type="EMBL" id="KKL13599.1"/>
    </source>
</evidence>
<keyword evidence="5 7" id="KW-0472">Membrane</keyword>